<keyword evidence="12" id="KW-1185">Reference proteome</keyword>
<dbReference type="Gene3D" id="1.10.287.950">
    <property type="entry name" value="Methyl-accepting chemotaxis protein"/>
    <property type="match status" value="1"/>
</dbReference>
<proteinExistence type="inferred from homology"/>
<evidence type="ECO:0000313" key="11">
    <source>
        <dbReference type="EMBL" id="KOO49624.1"/>
    </source>
</evidence>
<dbReference type="SUPFAM" id="SSF58104">
    <property type="entry name" value="Methyl-accepting chemotaxis protein (MCP) signaling domain"/>
    <property type="match status" value="1"/>
</dbReference>
<dbReference type="RefSeq" id="WP_053417794.1">
    <property type="nucleotide sequence ID" value="NZ_JBNNVA010000002.1"/>
</dbReference>
<keyword evidence="8" id="KW-1133">Transmembrane helix</keyword>
<dbReference type="InterPro" id="IPR004089">
    <property type="entry name" value="MCPsignal_dom"/>
</dbReference>
<evidence type="ECO:0008006" key="13">
    <source>
        <dbReference type="Google" id="ProtNLM"/>
    </source>
</evidence>
<accession>A0A0M0LEZ6</accession>
<evidence type="ECO:0000256" key="6">
    <source>
        <dbReference type="PROSITE-ProRule" id="PRU00284"/>
    </source>
</evidence>
<dbReference type="CDD" id="cd06225">
    <property type="entry name" value="HAMP"/>
    <property type="match status" value="1"/>
</dbReference>
<dbReference type="PROSITE" id="PS50111">
    <property type="entry name" value="CHEMOTAXIS_TRANSDUC_2"/>
    <property type="match status" value="1"/>
</dbReference>
<comment type="caution">
    <text evidence="11">The sequence shown here is derived from an EMBL/GenBank/DDBJ whole genome shotgun (WGS) entry which is preliminary data.</text>
</comment>
<dbReference type="EMBL" id="LILB01000005">
    <property type="protein sequence ID" value="KOO49624.1"/>
    <property type="molecule type" value="Genomic_DNA"/>
</dbReference>
<keyword evidence="4 6" id="KW-0807">Transducer</keyword>
<comment type="subcellular location">
    <subcellularLocation>
        <location evidence="1">Cell membrane</location>
    </subcellularLocation>
</comment>
<gene>
    <name evidence="11" type="ORF">AMD00_14905</name>
</gene>
<evidence type="ECO:0000313" key="12">
    <source>
        <dbReference type="Proteomes" id="UP000036867"/>
    </source>
</evidence>
<keyword evidence="7" id="KW-0175">Coiled coil</keyword>
<dbReference type="Pfam" id="PF00015">
    <property type="entry name" value="MCPsignal"/>
    <property type="match status" value="1"/>
</dbReference>
<dbReference type="SMART" id="SM00283">
    <property type="entry name" value="MA"/>
    <property type="match status" value="1"/>
</dbReference>
<evidence type="ECO:0000256" key="3">
    <source>
        <dbReference type="ARBA" id="ARBA00023136"/>
    </source>
</evidence>
<dbReference type="AlphaFoldDB" id="A0A0M0LEZ6"/>
<keyword evidence="8" id="KW-0812">Transmembrane</keyword>
<feature type="domain" description="Methyl-accepting transducer" evidence="9">
    <location>
        <begin position="276"/>
        <end position="512"/>
    </location>
</feature>
<dbReference type="SMART" id="SM00304">
    <property type="entry name" value="HAMP"/>
    <property type="match status" value="1"/>
</dbReference>
<dbReference type="PANTHER" id="PTHR32089:SF112">
    <property type="entry name" value="LYSOZYME-LIKE PROTEIN-RELATED"/>
    <property type="match status" value="1"/>
</dbReference>
<dbReference type="Pfam" id="PF00672">
    <property type="entry name" value="HAMP"/>
    <property type="match status" value="1"/>
</dbReference>
<organism evidence="11 12">
    <name type="scientific">Viridibacillus arvi</name>
    <dbReference type="NCBI Taxonomy" id="263475"/>
    <lineage>
        <taxon>Bacteria</taxon>
        <taxon>Bacillati</taxon>
        <taxon>Bacillota</taxon>
        <taxon>Bacilli</taxon>
        <taxon>Bacillales</taxon>
        <taxon>Caryophanaceae</taxon>
        <taxon>Viridibacillus</taxon>
    </lineage>
</organism>
<dbReference type="GeneID" id="301137387"/>
<feature type="domain" description="HAMP" evidence="10">
    <location>
        <begin position="204"/>
        <end position="257"/>
    </location>
</feature>
<keyword evidence="2" id="KW-1003">Cell membrane</keyword>
<feature type="coiled-coil region" evidence="7">
    <location>
        <begin position="312"/>
        <end position="374"/>
    </location>
</feature>
<dbReference type="OrthoDB" id="9804712at2"/>
<feature type="transmembrane region" description="Helical" evidence="8">
    <location>
        <begin position="181"/>
        <end position="201"/>
    </location>
</feature>
<evidence type="ECO:0000256" key="1">
    <source>
        <dbReference type="ARBA" id="ARBA00004236"/>
    </source>
</evidence>
<evidence type="ECO:0000256" key="4">
    <source>
        <dbReference type="ARBA" id="ARBA00023224"/>
    </source>
</evidence>
<sequence length="564" mass="63246">MFIWNKMDLRKKYFLSLSITLLLFAIMTITLTFQVNENRKWSQELDSLSKSINDIDMLSKEFSTLYIAIIHYAGDPLAKHDASYGASMSTLESLLKKSGNVVQQRDSEAIEVELNRIHELYIKRLKVSVAKKDNIAKRRQLNSVYQSYDNIEKKLNTIRAGASTEREQILQNMNESQRRTLIVLCVSFLLAVAISTILMVITNRQIRQQLELVAQTAESISKGNLNVVDLPIHTNDEIGQVSTAMNHMKHQLVEMLQIIKSSAHEISNDSHVLQNYSVQSLEGSKIVSVSLKESLQNAKAQQYSSDGIVAFMERFSDNLQQMVGQVEQLSVKGLQAEQYLEDSSVSMTEAVSKMTGLQQLLIEAEQERILLQKRTDEIVRVSLSVKQIAKQTHLLALNAEIEAARSGEAGKGFAVVAEEVRKLAEEVSNAAHNIHNLSDDITVQGATMANTFNAGLITSEESATAIQNAAQQMTIIIQYIGDTLGQFKAMSRQIQTVEKEKESTKTLIHQLNDAIFQNTEHIEETTLFLSDNLSTIELLSARIHDVSDQAMTMRQSTTKFEMSS</sequence>
<evidence type="ECO:0000259" key="10">
    <source>
        <dbReference type="PROSITE" id="PS50885"/>
    </source>
</evidence>
<name>A0A0M0LEZ6_9BACL</name>
<evidence type="ECO:0000256" key="7">
    <source>
        <dbReference type="SAM" id="Coils"/>
    </source>
</evidence>
<dbReference type="Proteomes" id="UP000036867">
    <property type="component" value="Unassembled WGS sequence"/>
</dbReference>
<keyword evidence="3 8" id="KW-0472">Membrane</keyword>
<dbReference type="PROSITE" id="PS50885">
    <property type="entry name" value="HAMP"/>
    <property type="match status" value="1"/>
</dbReference>
<evidence type="ECO:0000256" key="8">
    <source>
        <dbReference type="SAM" id="Phobius"/>
    </source>
</evidence>
<evidence type="ECO:0000256" key="2">
    <source>
        <dbReference type="ARBA" id="ARBA00022475"/>
    </source>
</evidence>
<dbReference type="Gene3D" id="6.10.340.10">
    <property type="match status" value="1"/>
</dbReference>
<evidence type="ECO:0000256" key="5">
    <source>
        <dbReference type="ARBA" id="ARBA00029447"/>
    </source>
</evidence>
<dbReference type="InterPro" id="IPR003660">
    <property type="entry name" value="HAMP_dom"/>
</dbReference>
<dbReference type="GO" id="GO:0007165">
    <property type="term" value="P:signal transduction"/>
    <property type="evidence" value="ECO:0007669"/>
    <property type="project" value="UniProtKB-KW"/>
</dbReference>
<dbReference type="GO" id="GO:0005886">
    <property type="term" value="C:plasma membrane"/>
    <property type="evidence" value="ECO:0007669"/>
    <property type="project" value="UniProtKB-SubCell"/>
</dbReference>
<evidence type="ECO:0000259" key="9">
    <source>
        <dbReference type="PROSITE" id="PS50111"/>
    </source>
</evidence>
<protein>
    <recommendedName>
        <fullName evidence="13">Chemotaxis protein</fullName>
    </recommendedName>
</protein>
<reference evidence="12" key="1">
    <citation type="submission" date="2015-08" db="EMBL/GenBank/DDBJ databases">
        <title>Fjat-10028 dsm 16317.</title>
        <authorList>
            <person name="Liu B."/>
            <person name="Wang J."/>
            <person name="Zhu Y."/>
            <person name="Liu G."/>
            <person name="Chen Q."/>
            <person name="Chen Z."/>
            <person name="Lan J."/>
            <person name="Che J."/>
            <person name="Ge C."/>
            <person name="Shi H."/>
            <person name="Pan Z."/>
            <person name="Liu X."/>
        </authorList>
    </citation>
    <scope>NUCLEOTIDE SEQUENCE [LARGE SCALE GENOMIC DNA]</scope>
    <source>
        <strain evidence="12">DSM 16317</strain>
    </source>
</reference>
<feature type="transmembrane region" description="Helical" evidence="8">
    <location>
        <begin position="13"/>
        <end position="33"/>
    </location>
</feature>
<comment type="similarity">
    <text evidence="5">Belongs to the methyl-accepting chemotaxis (MCP) protein family.</text>
</comment>
<dbReference type="PANTHER" id="PTHR32089">
    <property type="entry name" value="METHYL-ACCEPTING CHEMOTAXIS PROTEIN MCPB"/>
    <property type="match status" value="1"/>
</dbReference>
<dbReference type="STRING" id="263475.AMD00_14905"/>